<dbReference type="EC" id="2.7.7.48" evidence="1"/>
<keyword evidence="1" id="KW-0808">Transferase</keyword>
<accession>A0A1B8GJS6</accession>
<reference evidence="5" key="2">
    <citation type="journal article" date="2018" name="Nat. Commun.">
        <title>Extreme sensitivity to ultraviolet light in the fungal pathogen causing white-nose syndrome of bats.</title>
        <authorList>
            <person name="Palmer J.M."/>
            <person name="Drees K.P."/>
            <person name="Foster J.T."/>
            <person name="Lindner D.L."/>
        </authorList>
    </citation>
    <scope>NUCLEOTIDE SEQUENCE [LARGE SCALE GENOMIC DNA]</scope>
    <source>
        <strain evidence="5">UAMH 10579</strain>
    </source>
</reference>
<sequence length="1330" mass="149518">MSLPTPGTPSSRYDTTPIKASEIINFIKTLSERFGLQLPIPRDGESPVSRRSALRDYDAKIGDEIVWLITFLSRRKNHALQGALQTFTAEADTLRVSHGWVYKPNGDRDVIPIVGDAPLRDGSGRDQRLQLRGCLLLRLKEARESKDFCSSDNVEPKSTRVREVSLQTELDSSPIPLNLGQRPVKRTSGEFSAPDIAAEFKKPRTPALLGSPDLTKTADSVATTSSKQDSALQTVAPSTNSTSSTLFPGYSLNPYHEQTSRTVSANTSFSSIASGVFTGRSIPGTGTTTQASSFNTSFQSIAPPIQRIKAMSDELHSSQYGSMDDDDFIEIINEDLQENSGVDISMSDVSVGPIIQGDLSQRLQQVFPELPQWLTEAPLCVRYEITRVFLHAEVSMDGLPVRDIRTLLDYNALWQFLKDLPQLRGKPLPEKCAPKVWASSLEKWSVGNFEGVVMSASLKFASSKTGPFFKVQLKPLATALTHRFGRRFGNDRFLEMTLPNLTKFRPPGSTEDDLEMRRKEISHWIRGYGHQFMGIEWRAFGLKDARSKKINNIELKKASDDAENNATHQVFFFAVDGTGFQTGPTPPATNDDPKHHTKFAVKGLLHWLIPFHLEKNQKQPYLKLFSRISLGLSKTYATVSLKATEISFVRYDYCSESGEVMNDGCGQISRKLAHNIAQKLNLDYTPSAFQARIGGAKGMWIVDVKDFGDKTNIKIYPSQVKWDNSSFFTDPCHRIFEVLRWSKPVRSATLNLQFLPILEDRGRSNGKGMREALSRMLENGLTYEMGRQRAAMDNPLSFRKWVRETDPGITDRIKLGQVAYWAGLPKSQGEKINLLLDAGFNPKEQSFVRDLARKANVARGEILKTKLNISVGRSAYLPMVVDFTGTLGPREVHIGFSTAFKDEATGFCDTILSDMDILVARSPAHYTSDIQKVRAVFKPQLSALKDVIVFSTQGDSPLAGELSGGDYDGDIAWVCWQTEIVSEFENAKMPVCSDMVKEGYITKNSTTYAELAWKNPKNTIDEFLANSFDFNLKQNMLGICTNFKEKLCYTKGSVACEEAVFLSTLLSSLVDQAKQGYSFTESDWERAKAEKIRVLVREPNYKRPAFDGNPRGEIHLIDHLKFRVAQKTIDDTLADLHNNLPIPQYWDDDVVQLAKFARKEAQTSDEWASVLRGLDADIEPIRKLWIKYFRSTSDDEESKNIFSTAIDDVYPQWCEIKPAMDTAFTRSLTMPYLANAELSTWELLKASILFSTQHRRYVSKMVWWLAGKQLAHLKAMSKGPVSVIPAMYAMLKPDNTYVKLAQVEDEHHPRFWEVKDEAVVDEDEELDYED</sequence>
<dbReference type="Pfam" id="PF05183">
    <property type="entry name" value="RdRP"/>
    <property type="match status" value="1"/>
</dbReference>
<comment type="catalytic activity">
    <reaction evidence="1">
        <text>RNA(n) + a ribonucleoside 5'-triphosphate = RNA(n+1) + diphosphate</text>
        <dbReference type="Rhea" id="RHEA:21248"/>
        <dbReference type="Rhea" id="RHEA-COMP:14527"/>
        <dbReference type="Rhea" id="RHEA-COMP:17342"/>
        <dbReference type="ChEBI" id="CHEBI:33019"/>
        <dbReference type="ChEBI" id="CHEBI:61557"/>
        <dbReference type="ChEBI" id="CHEBI:140395"/>
        <dbReference type="EC" id="2.7.7.48"/>
    </reaction>
</comment>
<evidence type="ECO:0000256" key="1">
    <source>
        <dbReference type="RuleBase" id="RU363098"/>
    </source>
</evidence>
<organism evidence="4 5">
    <name type="scientific">Pseudogymnoascus verrucosus</name>
    <dbReference type="NCBI Taxonomy" id="342668"/>
    <lineage>
        <taxon>Eukaryota</taxon>
        <taxon>Fungi</taxon>
        <taxon>Dikarya</taxon>
        <taxon>Ascomycota</taxon>
        <taxon>Pezizomycotina</taxon>
        <taxon>Leotiomycetes</taxon>
        <taxon>Thelebolales</taxon>
        <taxon>Thelebolaceae</taxon>
        <taxon>Pseudogymnoascus</taxon>
    </lineage>
</organism>
<proteinExistence type="inferred from homology"/>
<dbReference type="STRING" id="342668.A0A1B8GJS6"/>
<dbReference type="GO" id="GO:0031380">
    <property type="term" value="C:nuclear RNA-directed RNA polymerase complex"/>
    <property type="evidence" value="ECO:0007669"/>
    <property type="project" value="TreeGrafter"/>
</dbReference>
<name>A0A1B8GJS6_9PEZI</name>
<dbReference type="InterPro" id="IPR057596">
    <property type="entry name" value="RDRP_core"/>
</dbReference>
<feature type="region of interest" description="Disordered" evidence="2">
    <location>
        <begin position="197"/>
        <end position="247"/>
    </location>
</feature>
<evidence type="ECO:0000256" key="2">
    <source>
        <dbReference type="SAM" id="MobiDB-lite"/>
    </source>
</evidence>
<keyword evidence="1" id="KW-0694">RNA-binding</keyword>
<dbReference type="PANTHER" id="PTHR23079:SF14">
    <property type="entry name" value="RNA-DEPENDENT RNA POLYMERASE"/>
    <property type="match status" value="1"/>
</dbReference>
<keyword evidence="5" id="KW-1185">Reference proteome</keyword>
<dbReference type="GO" id="GO:0003723">
    <property type="term" value="F:RNA binding"/>
    <property type="evidence" value="ECO:0007669"/>
    <property type="project" value="UniProtKB-KW"/>
</dbReference>
<keyword evidence="1" id="KW-0696">RNA-directed RNA polymerase</keyword>
<feature type="compositionally biased region" description="Polar residues" evidence="2">
    <location>
        <begin position="217"/>
        <end position="246"/>
    </location>
</feature>
<dbReference type="GO" id="GO:0030422">
    <property type="term" value="P:siRNA processing"/>
    <property type="evidence" value="ECO:0007669"/>
    <property type="project" value="TreeGrafter"/>
</dbReference>
<dbReference type="RefSeq" id="XP_018129812.1">
    <property type="nucleotide sequence ID" value="XM_018276181.2"/>
</dbReference>
<feature type="domain" description="RDRP core" evidence="3">
    <location>
        <begin position="470"/>
        <end position="1122"/>
    </location>
</feature>
<protein>
    <recommendedName>
        <fullName evidence="1">RNA-dependent RNA polymerase</fullName>
        <ecNumber evidence="1">2.7.7.48</ecNumber>
    </recommendedName>
</protein>
<keyword evidence="1" id="KW-0548">Nucleotidyltransferase</keyword>
<reference evidence="4 5" key="1">
    <citation type="submission" date="2016-03" db="EMBL/GenBank/DDBJ databases">
        <title>Comparative genomics of Pseudogymnoascus destructans, the fungus causing white-nose syndrome of bats.</title>
        <authorList>
            <person name="Palmer J.M."/>
            <person name="Drees K.P."/>
            <person name="Foster J.T."/>
            <person name="Lindner D.L."/>
        </authorList>
    </citation>
    <scope>NUCLEOTIDE SEQUENCE [LARGE SCALE GENOMIC DNA]</scope>
    <source>
        <strain evidence="4 5">UAMH 10579</strain>
    </source>
</reference>
<dbReference type="OrthoDB" id="10055769at2759"/>
<evidence type="ECO:0000259" key="3">
    <source>
        <dbReference type="Pfam" id="PF05183"/>
    </source>
</evidence>
<dbReference type="Gene3D" id="1.10.8.790">
    <property type="entry name" value="RNA-dependent RNA polymerase, slab domain, helical subdomain-like"/>
    <property type="match status" value="1"/>
</dbReference>
<dbReference type="GO" id="GO:0003968">
    <property type="term" value="F:RNA-directed RNA polymerase activity"/>
    <property type="evidence" value="ECO:0007669"/>
    <property type="project" value="UniProtKB-KW"/>
</dbReference>
<dbReference type="EMBL" id="KV460231">
    <property type="protein sequence ID" value="OBT96079.1"/>
    <property type="molecule type" value="Genomic_DNA"/>
</dbReference>
<comment type="similarity">
    <text evidence="1">Belongs to the RdRP family.</text>
</comment>
<dbReference type="PANTHER" id="PTHR23079">
    <property type="entry name" value="RNA-DEPENDENT RNA POLYMERASE"/>
    <property type="match status" value="1"/>
</dbReference>
<evidence type="ECO:0000313" key="4">
    <source>
        <dbReference type="EMBL" id="OBT96079.1"/>
    </source>
</evidence>
<gene>
    <name evidence="4" type="ORF">VE01_06741</name>
</gene>
<evidence type="ECO:0000313" key="5">
    <source>
        <dbReference type="Proteomes" id="UP000091956"/>
    </source>
</evidence>
<dbReference type="InterPro" id="IPR007855">
    <property type="entry name" value="RDRP"/>
</dbReference>
<dbReference type="GeneID" id="28840127"/>
<dbReference type="Proteomes" id="UP000091956">
    <property type="component" value="Unassembled WGS sequence"/>
</dbReference>